<name>L9LDC5_TUPCH</name>
<dbReference type="InParanoid" id="L9LDC5"/>
<evidence type="ECO:0000256" key="2">
    <source>
        <dbReference type="ARBA" id="ARBA00022980"/>
    </source>
</evidence>
<dbReference type="Proteomes" id="UP000011518">
    <property type="component" value="Unassembled WGS sequence"/>
</dbReference>
<dbReference type="Gene3D" id="2.30.30.30">
    <property type="match status" value="1"/>
</dbReference>
<dbReference type="GO" id="GO:0006412">
    <property type="term" value="P:translation"/>
    <property type="evidence" value="ECO:0007669"/>
    <property type="project" value="InterPro"/>
</dbReference>
<dbReference type="Pfam" id="PF16906">
    <property type="entry name" value="Ribosomal_L26"/>
    <property type="match status" value="1"/>
</dbReference>
<organism evidence="4 5">
    <name type="scientific">Tupaia chinensis</name>
    <name type="common">Chinese tree shrew</name>
    <name type="synonym">Tupaia belangeri chinensis</name>
    <dbReference type="NCBI Taxonomy" id="246437"/>
    <lineage>
        <taxon>Eukaryota</taxon>
        <taxon>Metazoa</taxon>
        <taxon>Chordata</taxon>
        <taxon>Craniata</taxon>
        <taxon>Vertebrata</taxon>
        <taxon>Euteleostomi</taxon>
        <taxon>Mammalia</taxon>
        <taxon>Eutheria</taxon>
        <taxon>Euarchontoglires</taxon>
        <taxon>Scandentia</taxon>
        <taxon>Tupaiidae</taxon>
        <taxon>Tupaia</taxon>
    </lineage>
</organism>
<dbReference type="PROSITE" id="PS01108">
    <property type="entry name" value="RIBOSOMAL_L24"/>
    <property type="match status" value="1"/>
</dbReference>
<dbReference type="PANTHER" id="PTHR11143">
    <property type="entry name" value="60S RIBOSOMAL PROTEIN L26 FAMILY MEMBER"/>
    <property type="match status" value="1"/>
</dbReference>
<dbReference type="GO" id="GO:0015934">
    <property type="term" value="C:large ribosomal subunit"/>
    <property type="evidence" value="ECO:0007669"/>
    <property type="project" value="InterPro"/>
</dbReference>
<protein>
    <submittedName>
        <fullName evidence="4">60S ribosomal protein L26</fullName>
    </submittedName>
</protein>
<evidence type="ECO:0000313" key="4">
    <source>
        <dbReference type="EMBL" id="ELW71747.1"/>
    </source>
</evidence>
<dbReference type="InterPro" id="IPR005756">
    <property type="entry name" value="Ribosomal_uL24_euk/arc"/>
</dbReference>
<gene>
    <name evidence="4" type="ORF">TREES_T100000134</name>
</gene>
<dbReference type="GO" id="GO:0003723">
    <property type="term" value="F:RNA binding"/>
    <property type="evidence" value="ECO:0007669"/>
    <property type="project" value="InterPro"/>
</dbReference>
<keyword evidence="2 4" id="KW-0689">Ribosomal protein</keyword>
<dbReference type="InterPro" id="IPR008991">
    <property type="entry name" value="Translation_prot_SH3-like_sf"/>
</dbReference>
<evidence type="ECO:0000256" key="1">
    <source>
        <dbReference type="ARBA" id="ARBA00010618"/>
    </source>
</evidence>
<reference evidence="5" key="2">
    <citation type="journal article" date="2013" name="Nat. Commun.">
        <title>Genome of the Chinese tree shrew.</title>
        <authorList>
            <person name="Fan Y."/>
            <person name="Huang Z.Y."/>
            <person name="Cao C.C."/>
            <person name="Chen C.S."/>
            <person name="Chen Y.X."/>
            <person name="Fan D.D."/>
            <person name="He J."/>
            <person name="Hou H.L."/>
            <person name="Hu L."/>
            <person name="Hu X.T."/>
            <person name="Jiang X.T."/>
            <person name="Lai R."/>
            <person name="Lang Y.S."/>
            <person name="Liang B."/>
            <person name="Liao S.G."/>
            <person name="Mu D."/>
            <person name="Ma Y.Y."/>
            <person name="Niu Y.Y."/>
            <person name="Sun X.Q."/>
            <person name="Xia J.Q."/>
            <person name="Xiao J."/>
            <person name="Xiong Z.Q."/>
            <person name="Xu L."/>
            <person name="Yang L."/>
            <person name="Zhang Y."/>
            <person name="Zhao W."/>
            <person name="Zhao X.D."/>
            <person name="Zheng Y.T."/>
            <person name="Zhou J.M."/>
            <person name="Zhu Y.B."/>
            <person name="Zhang G.J."/>
            <person name="Wang J."/>
            <person name="Yao Y.G."/>
        </authorList>
    </citation>
    <scope>NUCLEOTIDE SEQUENCE [LARGE SCALE GENOMIC DNA]</scope>
</reference>
<dbReference type="GO" id="GO:0003735">
    <property type="term" value="F:structural constituent of ribosome"/>
    <property type="evidence" value="ECO:0007669"/>
    <property type="project" value="InterPro"/>
</dbReference>
<comment type="similarity">
    <text evidence="1">Belongs to the universal ribosomal protein uL24 family.</text>
</comment>
<dbReference type="InterPro" id="IPR014722">
    <property type="entry name" value="Rib_uL2_dom2"/>
</dbReference>
<dbReference type="InterPro" id="IPR041988">
    <property type="entry name" value="Ribosomal_uL24_KOW"/>
</dbReference>
<dbReference type="EMBL" id="KB320453">
    <property type="protein sequence ID" value="ELW71747.1"/>
    <property type="molecule type" value="Genomic_DNA"/>
</dbReference>
<dbReference type="InterPro" id="IPR005825">
    <property type="entry name" value="Ribosomal_uL24_CS"/>
</dbReference>
<dbReference type="AlphaFoldDB" id="L9LDC5"/>
<sequence>MLSPLSKELQQKYNVHSMPALKDDHVQVVRGHYRGQQIGKVVQEYRKKYVIYIEWVQREKASGTAVHLGMHPSKSLVTGKSQAATRKQFQFWAKCALIEKHKLLGGCRKEACKSLVWGPEIRREFQEKVTSRLTYGTSRVCRGERKAAFCKADLARVIPAFIFQKAVLLLPSKAGSRCGACGLRPDMCRVP</sequence>
<proteinExistence type="inferred from homology"/>
<reference evidence="5" key="1">
    <citation type="submission" date="2012-07" db="EMBL/GenBank/DDBJ databases">
        <title>Genome of the Chinese tree shrew, a rising model animal genetically related to primates.</title>
        <authorList>
            <person name="Zhang G."/>
            <person name="Fan Y."/>
            <person name="Yao Y."/>
            <person name="Huang Z."/>
        </authorList>
    </citation>
    <scope>NUCLEOTIDE SEQUENCE [LARGE SCALE GENOMIC DNA]</scope>
</reference>
<accession>L9LDC5</accession>
<dbReference type="CDD" id="cd06089">
    <property type="entry name" value="KOW_RPL26"/>
    <property type="match status" value="1"/>
</dbReference>
<keyword evidence="5" id="KW-1185">Reference proteome</keyword>
<evidence type="ECO:0000313" key="5">
    <source>
        <dbReference type="Proteomes" id="UP000011518"/>
    </source>
</evidence>
<evidence type="ECO:0000256" key="3">
    <source>
        <dbReference type="ARBA" id="ARBA00023274"/>
    </source>
</evidence>
<dbReference type="SUPFAM" id="SSF50104">
    <property type="entry name" value="Translation proteins SH3-like domain"/>
    <property type="match status" value="1"/>
</dbReference>
<dbReference type="NCBIfam" id="TIGR01080">
    <property type="entry name" value="rplX_A_E"/>
    <property type="match status" value="1"/>
</dbReference>
<dbReference type="STRING" id="246437.L9LDC5"/>
<keyword evidence="3" id="KW-0687">Ribonucleoprotein</keyword>